<accession>A0AA88CMZ0</accession>
<evidence type="ECO:0000313" key="2">
    <source>
        <dbReference type="Proteomes" id="UP001187192"/>
    </source>
</evidence>
<reference evidence="1" key="1">
    <citation type="submission" date="2023-07" db="EMBL/GenBank/DDBJ databases">
        <title>draft genome sequence of fig (Ficus carica).</title>
        <authorList>
            <person name="Takahashi T."/>
            <person name="Nishimura K."/>
        </authorList>
    </citation>
    <scope>NUCLEOTIDE SEQUENCE</scope>
</reference>
<dbReference type="EMBL" id="BTGU01006745">
    <property type="protein sequence ID" value="GMN22871.1"/>
    <property type="molecule type" value="Genomic_DNA"/>
</dbReference>
<keyword evidence="2" id="KW-1185">Reference proteome</keyword>
<organism evidence="1 2">
    <name type="scientific">Ficus carica</name>
    <name type="common">Common fig</name>
    <dbReference type="NCBI Taxonomy" id="3494"/>
    <lineage>
        <taxon>Eukaryota</taxon>
        <taxon>Viridiplantae</taxon>
        <taxon>Streptophyta</taxon>
        <taxon>Embryophyta</taxon>
        <taxon>Tracheophyta</taxon>
        <taxon>Spermatophyta</taxon>
        <taxon>Magnoliopsida</taxon>
        <taxon>eudicotyledons</taxon>
        <taxon>Gunneridae</taxon>
        <taxon>Pentapetalae</taxon>
        <taxon>rosids</taxon>
        <taxon>fabids</taxon>
        <taxon>Rosales</taxon>
        <taxon>Moraceae</taxon>
        <taxon>Ficeae</taxon>
        <taxon>Ficus</taxon>
    </lineage>
</organism>
<protein>
    <submittedName>
        <fullName evidence="1">Uncharacterized protein</fullName>
    </submittedName>
</protein>
<feature type="non-terminal residue" evidence="1">
    <location>
        <position position="1"/>
    </location>
</feature>
<name>A0AA88CMZ0_FICCA</name>
<comment type="caution">
    <text evidence="1">The sequence shown here is derived from an EMBL/GenBank/DDBJ whole genome shotgun (WGS) entry which is preliminary data.</text>
</comment>
<sequence length="83" mass="8756">MKRDQDDYLLLRGFAGTTVEKGIVVGVGGELIAARFEWNGLAVAVRGGGSLRALVDWVRGSYARGPRPPCSCRSGLSMGGGFI</sequence>
<gene>
    <name evidence="1" type="ORF">TIFTF001_049032</name>
</gene>
<proteinExistence type="predicted"/>
<dbReference type="AlphaFoldDB" id="A0AA88CMZ0"/>
<dbReference type="Proteomes" id="UP001187192">
    <property type="component" value="Unassembled WGS sequence"/>
</dbReference>
<evidence type="ECO:0000313" key="1">
    <source>
        <dbReference type="EMBL" id="GMN22871.1"/>
    </source>
</evidence>